<sequence length="67" mass="8329">MDKLLQFSIYKIEPMGHRFMTSRNRIDDCMYWQLFDKGLKPTQYWKPEWEEVANKRQPEKDDHFCVE</sequence>
<evidence type="ECO:0000313" key="2">
    <source>
        <dbReference type="WBParaSite" id="nRc.2.0.1.t04925-RA"/>
    </source>
</evidence>
<organism evidence="1 2">
    <name type="scientific">Romanomermis culicivorax</name>
    <name type="common">Nematode worm</name>
    <dbReference type="NCBI Taxonomy" id="13658"/>
    <lineage>
        <taxon>Eukaryota</taxon>
        <taxon>Metazoa</taxon>
        <taxon>Ecdysozoa</taxon>
        <taxon>Nematoda</taxon>
        <taxon>Enoplea</taxon>
        <taxon>Dorylaimia</taxon>
        <taxon>Mermithida</taxon>
        <taxon>Mermithoidea</taxon>
        <taxon>Mermithidae</taxon>
        <taxon>Romanomermis</taxon>
    </lineage>
</organism>
<evidence type="ECO:0000313" key="1">
    <source>
        <dbReference type="Proteomes" id="UP000887565"/>
    </source>
</evidence>
<dbReference type="Proteomes" id="UP000887565">
    <property type="component" value="Unplaced"/>
</dbReference>
<name>A0A915HU66_ROMCU</name>
<keyword evidence="1" id="KW-1185">Reference proteome</keyword>
<accession>A0A915HU66</accession>
<dbReference type="AlphaFoldDB" id="A0A915HU66"/>
<proteinExistence type="predicted"/>
<protein>
    <submittedName>
        <fullName evidence="2">Uncharacterized protein</fullName>
    </submittedName>
</protein>
<dbReference type="WBParaSite" id="nRc.2.0.1.t04925-RA">
    <property type="protein sequence ID" value="nRc.2.0.1.t04925-RA"/>
    <property type="gene ID" value="nRc.2.0.1.g04925"/>
</dbReference>
<reference evidence="2" key="1">
    <citation type="submission" date="2022-11" db="UniProtKB">
        <authorList>
            <consortium name="WormBaseParasite"/>
        </authorList>
    </citation>
    <scope>IDENTIFICATION</scope>
</reference>